<evidence type="ECO:0000256" key="4">
    <source>
        <dbReference type="ARBA" id="ARBA00023163"/>
    </source>
</evidence>
<proteinExistence type="inferred from homology"/>
<evidence type="ECO:0000313" key="7">
    <source>
        <dbReference type="EMBL" id="QCI14554.1"/>
    </source>
</evidence>
<gene>
    <name evidence="7" type="ORF">E6B08_25770</name>
</gene>
<dbReference type="Gene3D" id="1.10.10.10">
    <property type="entry name" value="Winged helix-like DNA-binding domain superfamily/Winged helix DNA-binding domain"/>
    <property type="match status" value="1"/>
</dbReference>
<evidence type="ECO:0000259" key="6">
    <source>
        <dbReference type="Pfam" id="PF08281"/>
    </source>
</evidence>
<protein>
    <submittedName>
        <fullName evidence="7">Sigma-70 family RNA polymerase sigma factor</fullName>
    </submittedName>
</protein>
<evidence type="ECO:0000256" key="2">
    <source>
        <dbReference type="ARBA" id="ARBA00023015"/>
    </source>
</evidence>
<dbReference type="SUPFAM" id="SSF88659">
    <property type="entry name" value="Sigma3 and sigma4 domains of RNA polymerase sigma factors"/>
    <property type="match status" value="1"/>
</dbReference>
<evidence type="ECO:0000259" key="5">
    <source>
        <dbReference type="Pfam" id="PF04542"/>
    </source>
</evidence>
<dbReference type="AlphaFoldDB" id="A0A4D6XGC3"/>
<dbReference type="PANTHER" id="PTHR43133:SF63">
    <property type="entry name" value="RNA POLYMERASE SIGMA FACTOR FECI-RELATED"/>
    <property type="match status" value="1"/>
</dbReference>
<evidence type="ECO:0000256" key="3">
    <source>
        <dbReference type="ARBA" id="ARBA00023082"/>
    </source>
</evidence>
<comment type="similarity">
    <text evidence="1">Belongs to the sigma-70 factor family. ECF subfamily.</text>
</comment>
<dbReference type="Pfam" id="PF04542">
    <property type="entry name" value="Sigma70_r2"/>
    <property type="match status" value="1"/>
</dbReference>
<dbReference type="PANTHER" id="PTHR43133">
    <property type="entry name" value="RNA POLYMERASE ECF-TYPE SIGMA FACTO"/>
    <property type="match status" value="1"/>
</dbReference>
<dbReference type="InterPro" id="IPR013325">
    <property type="entry name" value="RNA_pol_sigma_r2"/>
</dbReference>
<dbReference type="InterPro" id="IPR013324">
    <property type="entry name" value="RNA_pol_sigma_r3/r4-like"/>
</dbReference>
<dbReference type="NCBIfam" id="TIGR02937">
    <property type="entry name" value="sigma70-ECF"/>
    <property type="match status" value="1"/>
</dbReference>
<sequence>MPASSPPSPQDTVGTLYRDHSDWLHQWLRKRMACSETAADLAHDTFVRLLSTRRVFDLRQPRAYLSSVARSILIDSYRRRSIERAYLETLANLPEALEVSPETRLLILETLVEIDAMLDGLGARTRSVFLLSQLEGLSYVEIARRLSLSVTTVKKHATRALTHVLLHLEG</sequence>
<name>A0A4D6XGC3_PSEPU</name>
<evidence type="ECO:0000256" key="1">
    <source>
        <dbReference type="ARBA" id="ARBA00010641"/>
    </source>
</evidence>
<dbReference type="InterPro" id="IPR007627">
    <property type="entry name" value="RNA_pol_sigma70_r2"/>
</dbReference>
<keyword evidence="2" id="KW-0805">Transcription regulation</keyword>
<evidence type="ECO:0000313" key="8">
    <source>
        <dbReference type="Proteomes" id="UP000298551"/>
    </source>
</evidence>
<dbReference type="RefSeq" id="WP_136916551.1">
    <property type="nucleotide sequence ID" value="NZ_CP039371.1"/>
</dbReference>
<dbReference type="Proteomes" id="UP000298551">
    <property type="component" value="Chromosome"/>
</dbReference>
<dbReference type="InterPro" id="IPR036388">
    <property type="entry name" value="WH-like_DNA-bd_sf"/>
</dbReference>
<dbReference type="InterPro" id="IPR014284">
    <property type="entry name" value="RNA_pol_sigma-70_dom"/>
</dbReference>
<keyword evidence="3" id="KW-0731">Sigma factor</keyword>
<dbReference type="Gene3D" id="1.10.1740.10">
    <property type="match status" value="1"/>
</dbReference>
<dbReference type="GO" id="GO:0003677">
    <property type="term" value="F:DNA binding"/>
    <property type="evidence" value="ECO:0007669"/>
    <property type="project" value="InterPro"/>
</dbReference>
<feature type="domain" description="RNA polymerase sigma factor 70 region 4 type 2" evidence="6">
    <location>
        <begin position="112"/>
        <end position="163"/>
    </location>
</feature>
<keyword evidence="4" id="KW-0804">Transcription</keyword>
<dbReference type="NCBIfam" id="NF009180">
    <property type="entry name" value="PRK12528.1"/>
    <property type="match status" value="1"/>
</dbReference>
<dbReference type="GO" id="GO:0016987">
    <property type="term" value="F:sigma factor activity"/>
    <property type="evidence" value="ECO:0007669"/>
    <property type="project" value="UniProtKB-KW"/>
</dbReference>
<dbReference type="InterPro" id="IPR013249">
    <property type="entry name" value="RNA_pol_sigma70_r4_t2"/>
</dbReference>
<accession>A0A4D6XGC3</accession>
<dbReference type="GO" id="GO:0006352">
    <property type="term" value="P:DNA-templated transcription initiation"/>
    <property type="evidence" value="ECO:0007669"/>
    <property type="project" value="InterPro"/>
</dbReference>
<organism evidence="7 8">
    <name type="scientific">Pseudomonas putida</name>
    <name type="common">Arthrobacter siderocapsulatus</name>
    <dbReference type="NCBI Taxonomy" id="303"/>
    <lineage>
        <taxon>Bacteria</taxon>
        <taxon>Pseudomonadati</taxon>
        <taxon>Pseudomonadota</taxon>
        <taxon>Gammaproteobacteria</taxon>
        <taxon>Pseudomonadales</taxon>
        <taxon>Pseudomonadaceae</taxon>
        <taxon>Pseudomonas</taxon>
    </lineage>
</organism>
<dbReference type="SUPFAM" id="SSF88946">
    <property type="entry name" value="Sigma2 domain of RNA polymerase sigma factors"/>
    <property type="match status" value="1"/>
</dbReference>
<dbReference type="EMBL" id="CP039371">
    <property type="protein sequence ID" value="QCI14554.1"/>
    <property type="molecule type" value="Genomic_DNA"/>
</dbReference>
<reference evidence="8" key="1">
    <citation type="submission" date="2019-04" db="EMBL/GenBank/DDBJ databases">
        <title>Genome sequence of Pseudomonas putida 1290, an auxin catabolizing strain.</title>
        <authorList>
            <person name="Laird T.S."/>
            <person name="Leveau J.H.J."/>
        </authorList>
    </citation>
    <scope>NUCLEOTIDE SEQUENCE [LARGE SCALE GENOMIC DNA]</scope>
    <source>
        <strain evidence="8">1290</strain>
    </source>
</reference>
<feature type="domain" description="RNA polymerase sigma-70 region 2" evidence="5">
    <location>
        <begin position="16"/>
        <end position="81"/>
    </location>
</feature>
<dbReference type="Pfam" id="PF08281">
    <property type="entry name" value="Sigma70_r4_2"/>
    <property type="match status" value="1"/>
</dbReference>
<dbReference type="InterPro" id="IPR039425">
    <property type="entry name" value="RNA_pol_sigma-70-like"/>
</dbReference>
<dbReference type="OrthoDB" id="9797134at2"/>